<dbReference type="CDD" id="cd21039">
    <property type="entry name" value="NURR"/>
    <property type="match status" value="4"/>
</dbReference>
<dbReference type="STRING" id="130081.M2Y3I5"/>
<dbReference type="eggNOG" id="ENOG502SEQG">
    <property type="taxonomic scope" value="Eukaryota"/>
</dbReference>
<feature type="compositionally biased region" description="Polar residues" evidence="1">
    <location>
        <begin position="108"/>
        <end position="117"/>
    </location>
</feature>
<reference evidence="4" key="1">
    <citation type="journal article" date="2013" name="Science">
        <title>Gene transfer from bacteria and archaea facilitated evolution of an extremophilic eukaryote.</title>
        <authorList>
            <person name="Schonknecht G."/>
            <person name="Chen W.H."/>
            <person name="Ternes C.M."/>
            <person name="Barbier G.G."/>
            <person name="Shrestha R.P."/>
            <person name="Stanke M."/>
            <person name="Brautigam A."/>
            <person name="Baker B.J."/>
            <person name="Banfield J.F."/>
            <person name="Garavito R.M."/>
            <person name="Carr K."/>
            <person name="Wilkerson C."/>
            <person name="Rensing S.A."/>
            <person name="Gagneul D."/>
            <person name="Dickenson N.E."/>
            <person name="Oesterhelt C."/>
            <person name="Lercher M.J."/>
            <person name="Weber A.P."/>
        </authorList>
    </citation>
    <scope>NUCLEOTIDE SEQUENCE [LARGE SCALE GENOMIC DNA]</scope>
    <source>
        <strain evidence="4">074W</strain>
    </source>
</reference>
<gene>
    <name evidence="3" type="ORF">Gasu_22770</name>
</gene>
<feature type="compositionally biased region" description="Polar residues" evidence="1">
    <location>
        <begin position="66"/>
        <end position="88"/>
    </location>
</feature>
<feature type="compositionally biased region" description="Polar residues" evidence="1">
    <location>
        <begin position="257"/>
        <end position="267"/>
    </location>
</feature>
<dbReference type="AlphaFoldDB" id="M2Y3I5"/>
<dbReference type="Gramene" id="EME30369">
    <property type="protein sequence ID" value="EME30369"/>
    <property type="gene ID" value="Gasu_22770"/>
</dbReference>
<dbReference type="KEGG" id="gsl:Gasu_22770"/>
<dbReference type="Proteomes" id="UP000030680">
    <property type="component" value="Unassembled WGS sequence"/>
</dbReference>
<accession>M2Y3I5</accession>
<feature type="domain" description="Heterogeneous nuclear ribonucleoprotein Q acidic" evidence="2">
    <location>
        <begin position="429"/>
        <end position="493"/>
    </location>
</feature>
<sequence>MNNNFTFRSSVFKLPEKFLPPTKRRKVQLYKASLLEPLPENGIVHTNNTSVDTSSTRNIQDEPVLNNCNSYCDASSSPPSIPQSTDSKLFSMEVSSRESEVSPPQSSHTTSLQGSSQDKNEDNCMGKPYMNDKERRPNSPYEKSVSENVLKDEVVESDTSSGEIPPGKLETMEIVNHNPEDLNEEVSFQLQNLFHAGVVFPDDFDERAFQFLSGLPPKSAIEALTDLSERNFSNVKKRKAFVMSVLRQHAPDDDTRWSSPQKQQQSTHETKVPIIVPPSALAHLPSRVADSLQLVFASGVCHPSKFDDLAMEVLVSLEENDAVQALKEFANVDPSTVRNPSAFWMGIARRYQIRAKKASIHPHSSTAVQSNENLMGSHSRLRSVGDRYRQQTDHNFVSSGRSSQSGFSSSLERFETNRKRIHHEDSHKMVTEYIEELTRRNILAPGALDEKVVDSLKRIPQDDALTVLRDLEHLDYRRIRNISAFVTGLIRKVTSNDHFNQRLTITNPNNLVDDLEPRVKQRYLSLFSKGSVNENKGGLDDRALEALSNLRPELSLQVLDELSKVDMDHSRNISMIAMGIMKKVTQRENHERNVRSFKY</sequence>
<evidence type="ECO:0000256" key="1">
    <source>
        <dbReference type="SAM" id="MobiDB-lite"/>
    </source>
</evidence>
<feature type="domain" description="Heterogeneous nuclear ribonucleoprotein Q acidic" evidence="2">
    <location>
        <begin position="182"/>
        <end position="248"/>
    </location>
</feature>
<feature type="domain" description="Heterogeneous nuclear ribonucleoprotein Q acidic" evidence="2">
    <location>
        <begin position="515"/>
        <end position="584"/>
    </location>
</feature>
<dbReference type="EMBL" id="KB454500">
    <property type="protein sequence ID" value="EME30369.1"/>
    <property type="molecule type" value="Genomic_DNA"/>
</dbReference>
<proteinExistence type="predicted"/>
<dbReference type="RefSeq" id="XP_005706889.1">
    <property type="nucleotide sequence ID" value="XM_005706832.1"/>
</dbReference>
<evidence type="ECO:0000313" key="4">
    <source>
        <dbReference type="Proteomes" id="UP000030680"/>
    </source>
</evidence>
<dbReference type="OrthoDB" id="6027at2759"/>
<name>M2Y3I5_GALSU</name>
<evidence type="ECO:0000259" key="2">
    <source>
        <dbReference type="Pfam" id="PF18360"/>
    </source>
</evidence>
<dbReference type="GeneID" id="17089102"/>
<feature type="domain" description="Heterogeneous nuclear ribonucleoprotein Q acidic" evidence="2">
    <location>
        <begin position="283"/>
        <end position="352"/>
    </location>
</feature>
<protein>
    <recommendedName>
        <fullName evidence="2">Heterogeneous nuclear ribonucleoprotein Q acidic domain-containing protein</fullName>
    </recommendedName>
</protein>
<feature type="region of interest" description="Disordered" evidence="1">
    <location>
        <begin position="40"/>
        <end position="167"/>
    </location>
</feature>
<evidence type="ECO:0000313" key="3">
    <source>
        <dbReference type="EMBL" id="EME30369.1"/>
    </source>
</evidence>
<organism evidence="3 4">
    <name type="scientific">Galdieria sulphuraria</name>
    <name type="common">Red alga</name>
    <dbReference type="NCBI Taxonomy" id="130081"/>
    <lineage>
        <taxon>Eukaryota</taxon>
        <taxon>Rhodophyta</taxon>
        <taxon>Bangiophyceae</taxon>
        <taxon>Galdieriales</taxon>
        <taxon>Galdieriaceae</taxon>
        <taxon>Galdieria</taxon>
    </lineage>
</organism>
<dbReference type="Pfam" id="PF18360">
    <property type="entry name" value="hnRNP_Q_AcD"/>
    <property type="match status" value="4"/>
</dbReference>
<feature type="compositionally biased region" description="Polar residues" evidence="1">
    <location>
        <begin position="44"/>
        <end position="58"/>
    </location>
</feature>
<feature type="region of interest" description="Disordered" evidence="1">
    <location>
        <begin position="251"/>
        <end position="272"/>
    </location>
</feature>
<feature type="compositionally biased region" description="Basic and acidic residues" evidence="1">
    <location>
        <begin position="118"/>
        <end position="137"/>
    </location>
</feature>
<keyword evidence="4" id="KW-1185">Reference proteome</keyword>
<dbReference type="InterPro" id="IPR041337">
    <property type="entry name" value="hnRNP_Q_AcD"/>
</dbReference>
<dbReference type="OMA" id="NPSAFWM"/>